<name>A0A5D2UG91_GOSMU</name>
<reference evidence="1 2" key="1">
    <citation type="submission" date="2019-07" db="EMBL/GenBank/DDBJ databases">
        <title>WGS assembly of Gossypium mustelinum.</title>
        <authorList>
            <person name="Chen Z.J."/>
            <person name="Sreedasyam A."/>
            <person name="Ando A."/>
            <person name="Song Q."/>
            <person name="De L."/>
            <person name="Hulse-Kemp A."/>
            <person name="Ding M."/>
            <person name="Ye W."/>
            <person name="Kirkbride R."/>
            <person name="Jenkins J."/>
            <person name="Plott C."/>
            <person name="Lovell J."/>
            <person name="Lin Y.-M."/>
            <person name="Vaughn R."/>
            <person name="Liu B."/>
            <person name="Li W."/>
            <person name="Simpson S."/>
            <person name="Scheffler B."/>
            <person name="Saski C."/>
            <person name="Grover C."/>
            <person name="Hu G."/>
            <person name="Conover J."/>
            <person name="Carlson J."/>
            <person name="Shu S."/>
            <person name="Boston L."/>
            <person name="Williams M."/>
            <person name="Peterson D."/>
            <person name="Mcgee K."/>
            <person name="Jones D."/>
            <person name="Wendel J."/>
            <person name="Stelly D."/>
            <person name="Grimwood J."/>
            <person name="Schmutz J."/>
        </authorList>
    </citation>
    <scope>NUCLEOTIDE SEQUENCE [LARGE SCALE GENOMIC DNA]</scope>
    <source>
        <strain evidence="1">1408120.09</strain>
    </source>
</reference>
<evidence type="ECO:0000313" key="1">
    <source>
        <dbReference type="EMBL" id="TYI75096.1"/>
    </source>
</evidence>
<dbReference type="Proteomes" id="UP000323597">
    <property type="component" value="Chromosome D07"/>
</dbReference>
<gene>
    <name evidence="1" type="ORF">E1A91_D07G251000v1</name>
</gene>
<accession>A0A5D2UG91</accession>
<protein>
    <submittedName>
        <fullName evidence="1">Uncharacterized protein</fullName>
    </submittedName>
</protein>
<proteinExistence type="predicted"/>
<organism evidence="1 2">
    <name type="scientific">Gossypium mustelinum</name>
    <name type="common">Cotton</name>
    <name type="synonym">Gossypium caicoense</name>
    <dbReference type="NCBI Taxonomy" id="34275"/>
    <lineage>
        <taxon>Eukaryota</taxon>
        <taxon>Viridiplantae</taxon>
        <taxon>Streptophyta</taxon>
        <taxon>Embryophyta</taxon>
        <taxon>Tracheophyta</taxon>
        <taxon>Spermatophyta</taxon>
        <taxon>Magnoliopsida</taxon>
        <taxon>eudicotyledons</taxon>
        <taxon>Gunneridae</taxon>
        <taxon>Pentapetalae</taxon>
        <taxon>rosids</taxon>
        <taxon>malvids</taxon>
        <taxon>Malvales</taxon>
        <taxon>Malvaceae</taxon>
        <taxon>Malvoideae</taxon>
        <taxon>Gossypium</taxon>
    </lineage>
</organism>
<sequence length="52" mass="5891">MGLFQIFCQVSPLMVALLLVVLSVLFNSTIGVRSSLCYNFRASLIYTPWHKI</sequence>
<dbReference type="EMBL" id="CM017655">
    <property type="protein sequence ID" value="TYI75096.1"/>
    <property type="molecule type" value="Genomic_DNA"/>
</dbReference>
<evidence type="ECO:0000313" key="2">
    <source>
        <dbReference type="Proteomes" id="UP000323597"/>
    </source>
</evidence>
<keyword evidence="2" id="KW-1185">Reference proteome</keyword>
<dbReference type="AlphaFoldDB" id="A0A5D2UG91"/>